<dbReference type="InterPro" id="IPR003230">
    <property type="entry name" value="DltC"/>
</dbReference>
<dbReference type="HAMAP" id="MF_00565">
    <property type="entry name" value="DltC"/>
    <property type="match status" value="1"/>
</dbReference>
<keyword evidence="7" id="KW-0436">Ligase</keyword>
<sequence>MKEKILDIIEKVCEDDSIREDLTMNLFAEDLLDSLSFVELLVELEDNLGVVISPSEVTREDMDTPEKIIALVEAKAQEK</sequence>
<evidence type="ECO:0000256" key="1">
    <source>
        <dbReference type="ARBA" id="ARBA00022450"/>
    </source>
</evidence>
<comment type="subcellular location">
    <subcellularLocation>
        <location evidence="5">Cytoplasm</location>
    </subcellularLocation>
</comment>
<evidence type="ECO:0000256" key="5">
    <source>
        <dbReference type="HAMAP-Rule" id="MF_00565"/>
    </source>
</evidence>
<evidence type="ECO:0000256" key="4">
    <source>
        <dbReference type="ARBA" id="ARBA00023316"/>
    </source>
</evidence>
<comment type="caution">
    <text evidence="7">The sequence shown here is derived from an EMBL/GenBank/DDBJ whole genome shotgun (WGS) entry which is preliminary data.</text>
</comment>
<dbReference type="GO" id="GO:0036370">
    <property type="term" value="F:D-alanyl carrier activity"/>
    <property type="evidence" value="ECO:0007669"/>
    <property type="project" value="UniProtKB-UniRule"/>
</dbReference>
<dbReference type="PROSITE" id="PS50075">
    <property type="entry name" value="CARRIER"/>
    <property type="match status" value="1"/>
</dbReference>
<comment type="PTM">
    <text evidence="5">4'-phosphopantetheine is transferred from CoA to a specific serine of apo-DCP.</text>
</comment>
<feature type="modified residue" description="O-(pantetheine 4'-phosphoryl)serine" evidence="5">
    <location>
        <position position="34"/>
    </location>
</feature>
<dbReference type="NCBIfam" id="NF003464">
    <property type="entry name" value="PRK05087.1"/>
    <property type="match status" value="1"/>
</dbReference>
<evidence type="ECO:0000256" key="3">
    <source>
        <dbReference type="ARBA" id="ARBA00022553"/>
    </source>
</evidence>
<keyword evidence="3 5" id="KW-0597">Phosphoprotein</keyword>
<keyword evidence="1 5" id="KW-0596">Phosphopantetheine</keyword>
<gene>
    <name evidence="5 7" type="primary">dltC</name>
    <name evidence="7" type="ORF">LKD47_11570</name>
</gene>
<dbReference type="InterPro" id="IPR009081">
    <property type="entry name" value="PP-bd_ACP"/>
</dbReference>
<protein>
    <recommendedName>
        <fullName evidence="5">D-alanyl carrier protein</fullName>
        <shortName evidence="5">DCP</shortName>
    </recommendedName>
    <alternativeName>
        <fullName evidence="5">D-alanine--poly(phosphoribitol) ligase subunit 2</fullName>
    </alternativeName>
</protein>
<dbReference type="Proteomes" id="UP001198893">
    <property type="component" value="Unassembled WGS sequence"/>
</dbReference>
<dbReference type="Gene3D" id="1.10.1200.10">
    <property type="entry name" value="ACP-like"/>
    <property type="match status" value="1"/>
</dbReference>
<evidence type="ECO:0000313" key="8">
    <source>
        <dbReference type="Proteomes" id="UP001198893"/>
    </source>
</evidence>
<dbReference type="GO" id="GO:0070395">
    <property type="term" value="P:lipoteichoic acid biosynthetic process"/>
    <property type="evidence" value="ECO:0007669"/>
    <property type="project" value="UniProtKB-UniRule"/>
</dbReference>
<keyword evidence="2 5" id="KW-0963">Cytoplasm</keyword>
<accession>A0AAW4WJJ7</accession>
<dbReference type="InterPro" id="IPR036736">
    <property type="entry name" value="ACP-like_sf"/>
</dbReference>
<evidence type="ECO:0000313" key="7">
    <source>
        <dbReference type="EMBL" id="MCC2242935.1"/>
    </source>
</evidence>
<dbReference type="GO" id="GO:0005737">
    <property type="term" value="C:cytoplasm"/>
    <property type="evidence" value="ECO:0007669"/>
    <property type="project" value="UniProtKB-SubCell"/>
</dbReference>
<reference evidence="7" key="1">
    <citation type="submission" date="2021-10" db="EMBL/GenBank/DDBJ databases">
        <title>Anaerobic single-cell dispensing facilitates the cultivation of human gut bacteria.</title>
        <authorList>
            <person name="Afrizal A."/>
        </authorList>
    </citation>
    <scope>NUCLEOTIDE SEQUENCE</scope>
    <source>
        <strain evidence="7">CLA-AA-H204</strain>
    </source>
</reference>
<dbReference type="GO" id="GO:0071555">
    <property type="term" value="P:cell wall organization"/>
    <property type="evidence" value="ECO:0007669"/>
    <property type="project" value="UniProtKB-KW"/>
</dbReference>
<dbReference type="EMBL" id="JAJEQW010000013">
    <property type="protein sequence ID" value="MCC2242935.1"/>
    <property type="molecule type" value="Genomic_DNA"/>
</dbReference>
<proteinExistence type="inferred from homology"/>
<name>A0AAW4WJJ7_9FIRM</name>
<dbReference type="GO" id="GO:0016874">
    <property type="term" value="F:ligase activity"/>
    <property type="evidence" value="ECO:0007669"/>
    <property type="project" value="UniProtKB-KW"/>
</dbReference>
<comment type="pathway">
    <text evidence="5">Cell wall biogenesis; lipoteichoic acid biosynthesis.</text>
</comment>
<organism evidence="7 8">
    <name type="scientific">Roseburia amylophila</name>
    <dbReference type="NCBI Taxonomy" id="2981794"/>
    <lineage>
        <taxon>Bacteria</taxon>
        <taxon>Bacillati</taxon>
        <taxon>Bacillota</taxon>
        <taxon>Clostridia</taxon>
        <taxon>Lachnospirales</taxon>
        <taxon>Lachnospiraceae</taxon>
        <taxon>Roseburia</taxon>
    </lineage>
</organism>
<comment type="function">
    <text evidence="5">Carrier protein involved in the D-alanylation of lipoteichoic acid (LTA). The loading of thioester-linked D-alanine onto DltC is catalyzed by D-alanine--D-alanyl carrier protein ligase DltA. The DltC-carried D-alanyl group is further transferred to cell membrane phosphatidylglycerol (PG) by forming an ester bond, probably catalyzed by DltD. D-alanylation of LTA plays an important role in modulating the properties of the cell wall in Gram-positive bacteria, influencing the net charge of the cell wall.</text>
</comment>
<evidence type="ECO:0000256" key="2">
    <source>
        <dbReference type="ARBA" id="ARBA00022490"/>
    </source>
</evidence>
<feature type="domain" description="Carrier" evidence="6">
    <location>
        <begin position="1"/>
        <end position="76"/>
    </location>
</feature>
<evidence type="ECO:0000259" key="6">
    <source>
        <dbReference type="PROSITE" id="PS50075"/>
    </source>
</evidence>
<dbReference type="NCBIfam" id="TIGR01688">
    <property type="entry name" value="dltC"/>
    <property type="match status" value="1"/>
</dbReference>
<dbReference type="Pfam" id="PF00550">
    <property type="entry name" value="PP-binding"/>
    <property type="match status" value="1"/>
</dbReference>
<comment type="similarity">
    <text evidence="5">Belongs to the DltC family.</text>
</comment>
<dbReference type="SUPFAM" id="SSF47336">
    <property type="entry name" value="ACP-like"/>
    <property type="match status" value="1"/>
</dbReference>
<keyword evidence="4 5" id="KW-0961">Cell wall biogenesis/degradation</keyword>
<dbReference type="AlphaFoldDB" id="A0AAW4WJJ7"/>
<dbReference type="RefSeq" id="WP_022243461.1">
    <property type="nucleotide sequence ID" value="NZ_JAJEQW010000013.1"/>
</dbReference>